<keyword evidence="6" id="KW-0029">Amino-acid transport</keyword>
<dbReference type="EMBL" id="QFPN01000002">
    <property type="protein sequence ID" value="PZQ17862.1"/>
    <property type="molecule type" value="Genomic_DNA"/>
</dbReference>
<evidence type="ECO:0000256" key="3">
    <source>
        <dbReference type="ARBA" id="ARBA00022448"/>
    </source>
</evidence>
<evidence type="ECO:0000313" key="12">
    <source>
        <dbReference type="Proteomes" id="UP000249577"/>
    </source>
</evidence>
<dbReference type="SUPFAM" id="SSF161098">
    <property type="entry name" value="MetI-like"/>
    <property type="match status" value="1"/>
</dbReference>
<keyword evidence="3 9" id="KW-0813">Transport</keyword>
<evidence type="ECO:0000256" key="1">
    <source>
        <dbReference type="ARBA" id="ARBA00004429"/>
    </source>
</evidence>
<evidence type="ECO:0000256" key="2">
    <source>
        <dbReference type="ARBA" id="ARBA00010072"/>
    </source>
</evidence>
<comment type="subcellular location">
    <subcellularLocation>
        <location evidence="1">Cell inner membrane</location>
        <topology evidence="1">Multi-pass membrane protein</topology>
    </subcellularLocation>
    <subcellularLocation>
        <location evidence="9">Cell membrane</location>
        <topology evidence="9">Multi-pass membrane protein</topology>
    </subcellularLocation>
</comment>
<dbReference type="PROSITE" id="PS50928">
    <property type="entry name" value="ABC_TM1"/>
    <property type="match status" value="1"/>
</dbReference>
<feature type="transmembrane region" description="Helical" evidence="9">
    <location>
        <begin position="98"/>
        <end position="122"/>
    </location>
</feature>
<feature type="transmembrane region" description="Helical" evidence="9">
    <location>
        <begin position="44"/>
        <end position="62"/>
    </location>
</feature>
<feature type="transmembrane region" description="Helical" evidence="9">
    <location>
        <begin position="237"/>
        <end position="261"/>
    </location>
</feature>
<evidence type="ECO:0000313" key="11">
    <source>
        <dbReference type="EMBL" id="PZQ17862.1"/>
    </source>
</evidence>
<dbReference type="InterPro" id="IPR000515">
    <property type="entry name" value="MetI-like"/>
</dbReference>
<sequence length="307" mass="33516">MSAAMTEARGSESPARPMAVLLEPVRKPLDLPTVPRLGLTWRHAAFFALAALVIAGAAYAQAPAGDQPAASVAEATTTAPATPLTVILKWAPLLLKGFIFNIVISVASMALGTITGVVLGLGQISQNDVVRKLSWFVTQFFRNSPWLVLLFFAMFMIPFEVHIFGARIPLPDWLKAIVGFALPAMANISELLRGAIRSIPSGQWEAAESLGFTRTQTIWRIILPQCVKRMLPPWMNLYSLITMATVLASIVGVGEMLTLTAQVHAAEGGRPELFAPLYGFAGLCFFLYCYPISKLTQRLERRFNIKT</sequence>
<evidence type="ECO:0000256" key="5">
    <source>
        <dbReference type="ARBA" id="ARBA00022692"/>
    </source>
</evidence>
<feature type="transmembrane region" description="Helical" evidence="9">
    <location>
        <begin position="273"/>
        <end position="292"/>
    </location>
</feature>
<dbReference type="PANTHER" id="PTHR30614:SF0">
    <property type="entry name" value="L-CYSTINE TRANSPORT SYSTEM PERMEASE PROTEIN TCYL"/>
    <property type="match status" value="1"/>
</dbReference>
<evidence type="ECO:0000259" key="10">
    <source>
        <dbReference type="PROSITE" id="PS50928"/>
    </source>
</evidence>
<proteinExistence type="inferred from homology"/>
<dbReference type="CDD" id="cd06261">
    <property type="entry name" value="TM_PBP2"/>
    <property type="match status" value="1"/>
</dbReference>
<dbReference type="InterPro" id="IPR043429">
    <property type="entry name" value="ArtM/GltK/GlnP/TcyL/YhdX-like"/>
</dbReference>
<dbReference type="GO" id="GO:0043190">
    <property type="term" value="C:ATP-binding cassette (ABC) transporter complex"/>
    <property type="evidence" value="ECO:0007669"/>
    <property type="project" value="InterPro"/>
</dbReference>
<dbReference type="NCBIfam" id="TIGR01726">
    <property type="entry name" value="HEQRo_perm_3TM"/>
    <property type="match status" value="1"/>
</dbReference>
<dbReference type="InterPro" id="IPR035906">
    <property type="entry name" value="MetI-like_sf"/>
</dbReference>
<reference evidence="11 12" key="1">
    <citation type="submission" date="2017-08" db="EMBL/GenBank/DDBJ databases">
        <title>Infants hospitalized years apart are colonized by the same room-sourced microbial strains.</title>
        <authorList>
            <person name="Brooks B."/>
            <person name="Olm M.R."/>
            <person name="Firek B.A."/>
            <person name="Baker R."/>
            <person name="Thomas B.C."/>
            <person name="Morowitz M.J."/>
            <person name="Banfield J.F."/>
        </authorList>
    </citation>
    <scope>NUCLEOTIDE SEQUENCE [LARGE SCALE GENOMIC DNA]</scope>
    <source>
        <strain evidence="11">S2_005_003_R2_43</strain>
    </source>
</reference>
<name>A0A2W5KLQ9_ANCNO</name>
<accession>A0A2W5KLQ9</accession>
<protein>
    <submittedName>
        <fullName evidence="11">Polar amino acid ABC transporter permease</fullName>
    </submittedName>
</protein>
<keyword evidence="5 9" id="KW-0812">Transmembrane</keyword>
<dbReference type="InterPro" id="IPR010065">
    <property type="entry name" value="AA_ABC_transptr_permease_3TM"/>
</dbReference>
<evidence type="ECO:0000256" key="9">
    <source>
        <dbReference type="RuleBase" id="RU363032"/>
    </source>
</evidence>
<dbReference type="PANTHER" id="PTHR30614">
    <property type="entry name" value="MEMBRANE COMPONENT OF AMINO ACID ABC TRANSPORTER"/>
    <property type="match status" value="1"/>
</dbReference>
<keyword evidence="4" id="KW-1003">Cell membrane</keyword>
<feature type="transmembrane region" description="Helical" evidence="9">
    <location>
        <begin position="143"/>
        <end position="161"/>
    </location>
</feature>
<dbReference type="Proteomes" id="UP000249577">
    <property type="component" value="Unassembled WGS sequence"/>
</dbReference>
<comment type="caution">
    <text evidence="11">The sequence shown here is derived from an EMBL/GenBank/DDBJ whole genome shotgun (WGS) entry which is preliminary data.</text>
</comment>
<evidence type="ECO:0000256" key="4">
    <source>
        <dbReference type="ARBA" id="ARBA00022475"/>
    </source>
</evidence>
<gene>
    <name evidence="11" type="ORF">DI565_03790</name>
</gene>
<evidence type="ECO:0000256" key="8">
    <source>
        <dbReference type="ARBA" id="ARBA00023136"/>
    </source>
</evidence>
<dbReference type="Pfam" id="PF00528">
    <property type="entry name" value="BPD_transp_1"/>
    <property type="match status" value="1"/>
</dbReference>
<dbReference type="GO" id="GO:0022857">
    <property type="term" value="F:transmembrane transporter activity"/>
    <property type="evidence" value="ECO:0007669"/>
    <property type="project" value="InterPro"/>
</dbReference>
<comment type="similarity">
    <text evidence="2">Belongs to the binding-protein-dependent transport system permease family. HisMQ subfamily.</text>
</comment>
<keyword evidence="7 9" id="KW-1133">Transmembrane helix</keyword>
<evidence type="ECO:0000256" key="7">
    <source>
        <dbReference type="ARBA" id="ARBA00022989"/>
    </source>
</evidence>
<organism evidence="11 12">
    <name type="scientific">Ancylobacter novellus</name>
    <name type="common">Thiobacillus novellus</name>
    <dbReference type="NCBI Taxonomy" id="921"/>
    <lineage>
        <taxon>Bacteria</taxon>
        <taxon>Pseudomonadati</taxon>
        <taxon>Pseudomonadota</taxon>
        <taxon>Alphaproteobacteria</taxon>
        <taxon>Hyphomicrobiales</taxon>
        <taxon>Xanthobacteraceae</taxon>
        <taxon>Ancylobacter</taxon>
    </lineage>
</organism>
<feature type="domain" description="ABC transmembrane type-1" evidence="10">
    <location>
        <begin position="98"/>
        <end position="296"/>
    </location>
</feature>
<dbReference type="AlphaFoldDB" id="A0A2W5KLQ9"/>
<dbReference type="Gene3D" id="1.10.3720.10">
    <property type="entry name" value="MetI-like"/>
    <property type="match status" value="1"/>
</dbReference>
<evidence type="ECO:0000256" key="6">
    <source>
        <dbReference type="ARBA" id="ARBA00022970"/>
    </source>
</evidence>
<keyword evidence="8 9" id="KW-0472">Membrane</keyword>
<dbReference type="GO" id="GO:0006865">
    <property type="term" value="P:amino acid transport"/>
    <property type="evidence" value="ECO:0007669"/>
    <property type="project" value="UniProtKB-KW"/>
</dbReference>